<comment type="caution">
    <text evidence="1">The sequence shown here is derived from an EMBL/GenBank/DDBJ whole genome shotgun (WGS) entry which is preliminary data.</text>
</comment>
<evidence type="ECO:0000313" key="2">
    <source>
        <dbReference type="Proteomes" id="UP000799772"/>
    </source>
</evidence>
<dbReference type="InterPro" id="IPR059181">
    <property type="entry name" value="RWDD2A-B_C"/>
</dbReference>
<organism evidence="1 2">
    <name type="scientific">Rhizodiscina lignyota</name>
    <dbReference type="NCBI Taxonomy" id="1504668"/>
    <lineage>
        <taxon>Eukaryota</taxon>
        <taxon>Fungi</taxon>
        <taxon>Dikarya</taxon>
        <taxon>Ascomycota</taxon>
        <taxon>Pezizomycotina</taxon>
        <taxon>Dothideomycetes</taxon>
        <taxon>Pleosporomycetidae</taxon>
        <taxon>Aulographales</taxon>
        <taxon>Rhizodiscinaceae</taxon>
        <taxon>Rhizodiscina</taxon>
    </lineage>
</organism>
<keyword evidence="2" id="KW-1185">Reference proteome</keyword>
<sequence>MPPLFNALIRTHHITSRKKVAHLKKAAERLSCSVLLRSGGSPGIMYCEGSETSVQEFVSVVQKLRYKDFQLAARPATKWRDTCTATTISHRSIGLCEVPTVKEFASEMELQSILLWWRQAMGYIS</sequence>
<dbReference type="EMBL" id="ML978134">
    <property type="protein sequence ID" value="KAF2094382.1"/>
    <property type="molecule type" value="Genomic_DNA"/>
</dbReference>
<proteinExistence type="predicted"/>
<name>A0A9P4I9A4_9PEZI</name>
<dbReference type="Proteomes" id="UP000799772">
    <property type="component" value="Unassembled WGS sequence"/>
</dbReference>
<evidence type="ECO:0000313" key="1">
    <source>
        <dbReference type="EMBL" id="KAF2094382.1"/>
    </source>
</evidence>
<dbReference type="OrthoDB" id="432412at2759"/>
<protein>
    <submittedName>
        <fullName evidence="1">Uncharacterized protein</fullName>
    </submittedName>
</protein>
<accession>A0A9P4I9A4</accession>
<dbReference type="CDD" id="cd24163">
    <property type="entry name" value="RWDD2_C"/>
    <property type="match status" value="1"/>
</dbReference>
<dbReference type="AlphaFoldDB" id="A0A9P4I9A4"/>
<reference evidence="1" key="1">
    <citation type="journal article" date="2020" name="Stud. Mycol.">
        <title>101 Dothideomycetes genomes: a test case for predicting lifestyles and emergence of pathogens.</title>
        <authorList>
            <person name="Haridas S."/>
            <person name="Albert R."/>
            <person name="Binder M."/>
            <person name="Bloem J."/>
            <person name="Labutti K."/>
            <person name="Salamov A."/>
            <person name="Andreopoulos B."/>
            <person name="Baker S."/>
            <person name="Barry K."/>
            <person name="Bills G."/>
            <person name="Bluhm B."/>
            <person name="Cannon C."/>
            <person name="Castanera R."/>
            <person name="Culley D."/>
            <person name="Daum C."/>
            <person name="Ezra D."/>
            <person name="Gonzalez J."/>
            <person name="Henrissat B."/>
            <person name="Kuo A."/>
            <person name="Liang C."/>
            <person name="Lipzen A."/>
            <person name="Lutzoni F."/>
            <person name="Magnuson J."/>
            <person name="Mondo S."/>
            <person name="Nolan M."/>
            <person name="Ohm R."/>
            <person name="Pangilinan J."/>
            <person name="Park H.-J."/>
            <person name="Ramirez L."/>
            <person name="Alfaro M."/>
            <person name="Sun H."/>
            <person name="Tritt A."/>
            <person name="Yoshinaga Y."/>
            <person name="Zwiers L.-H."/>
            <person name="Turgeon B."/>
            <person name="Goodwin S."/>
            <person name="Spatafora J."/>
            <person name="Crous P."/>
            <person name="Grigoriev I."/>
        </authorList>
    </citation>
    <scope>NUCLEOTIDE SEQUENCE</scope>
    <source>
        <strain evidence="1">CBS 133067</strain>
    </source>
</reference>
<gene>
    <name evidence="1" type="ORF">NA57DRAFT_46406</name>
</gene>